<protein>
    <submittedName>
        <fullName evidence="4">Ribosomal protein S4</fullName>
    </submittedName>
</protein>
<dbReference type="Pfam" id="PF01479">
    <property type="entry name" value="S4"/>
    <property type="match status" value="1"/>
</dbReference>
<dbReference type="InterPro" id="IPR002942">
    <property type="entry name" value="S4_RNA-bd"/>
</dbReference>
<keyword evidence="4" id="KW-0687">Ribonucleoprotein</keyword>
<proteinExistence type="predicted"/>
<dbReference type="SUPFAM" id="SSF55174">
    <property type="entry name" value="Alpha-L RNA-binding motif"/>
    <property type="match status" value="1"/>
</dbReference>
<evidence type="ECO:0000313" key="4">
    <source>
        <dbReference type="EMBL" id="QBX98545.1"/>
    </source>
</evidence>
<dbReference type="GeneID" id="40351439"/>
<dbReference type="AlphaFoldDB" id="A0A4D6C4D1"/>
<geneLocation type="mitochondrion" evidence="4"/>
<sequence>MRYMPRVKAGRRLGGTLFPTQHPLRAAPPRPRGGPAAPNSYRARVEARRTLKALYGALPSGPLQRALRQLEGDPAALLRRLERRLDVLVYRANWALTLREARHTVVRGGIRVNGRTQCRPGQALRPGDLLQVDPRWAPRVLARLQDNLRERRFLQHRPPHLEVRETTLQALLLFSPQEMRQPLPLPLHALKAR</sequence>
<gene>
    <name evidence="4" type="primary">rps4</name>
</gene>
<name>A0A4D6C4D1_9CHLO</name>
<dbReference type="SMART" id="SM00363">
    <property type="entry name" value="S4"/>
    <property type="match status" value="1"/>
</dbReference>
<keyword evidence="4" id="KW-0496">Mitochondrion</keyword>
<dbReference type="GO" id="GO:0005840">
    <property type="term" value="C:ribosome"/>
    <property type="evidence" value="ECO:0007669"/>
    <property type="project" value="UniProtKB-KW"/>
</dbReference>
<accession>A0A4D6C4D1</accession>
<dbReference type="Gene3D" id="1.10.1050.10">
    <property type="entry name" value="Ribosomal Protein S4 Delta 41, Chain A, domain 1"/>
    <property type="match status" value="1"/>
</dbReference>
<dbReference type="CDD" id="cd00165">
    <property type="entry name" value="S4"/>
    <property type="match status" value="1"/>
</dbReference>
<keyword evidence="1" id="KW-0694">RNA-binding</keyword>
<reference evidence="4" key="1">
    <citation type="journal article" date="2019" name="Genome Biol. Evol.">
        <title>Tracing the Evolution of the Plastome and Mitogenome in the Chloropicophyceae Uncovered Convergent tRNA Gene Losses and a Variant Plastid Genetic Code.</title>
        <authorList>
            <person name="Turmel M."/>
            <person name="Dos Santos A.L."/>
            <person name="Otis C."/>
            <person name="Sergerie R."/>
            <person name="Lemieux C."/>
        </authorList>
    </citation>
    <scope>NUCLEOTIDE SEQUENCE</scope>
</reference>
<dbReference type="RefSeq" id="YP_009646618.1">
    <property type="nucleotide sequence ID" value="NC_042491.1"/>
</dbReference>
<dbReference type="EMBL" id="MK086000">
    <property type="protein sequence ID" value="QBX98545.1"/>
    <property type="molecule type" value="Genomic_DNA"/>
</dbReference>
<dbReference type="PROSITE" id="PS50889">
    <property type="entry name" value="S4"/>
    <property type="match status" value="1"/>
</dbReference>
<feature type="region of interest" description="Disordered" evidence="2">
    <location>
        <begin position="1"/>
        <end position="39"/>
    </location>
</feature>
<dbReference type="GO" id="GO:0003723">
    <property type="term" value="F:RNA binding"/>
    <property type="evidence" value="ECO:0007669"/>
    <property type="project" value="UniProtKB-KW"/>
</dbReference>
<dbReference type="InterPro" id="IPR036986">
    <property type="entry name" value="S4_RNA-bd_sf"/>
</dbReference>
<evidence type="ECO:0000256" key="2">
    <source>
        <dbReference type="SAM" id="MobiDB-lite"/>
    </source>
</evidence>
<dbReference type="Gene3D" id="3.10.290.10">
    <property type="entry name" value="RNA-binding S4 domain"/>
    <property type="match status" value="1"/>
</dbReference>
<evidence type="ECO:0000259" key="3">
    <source>
        <dbReference type="SMART" id="SM00363"/>
    </source>
</evidence>
<evidence type="ECO:0000256" key="1">
    <source>
        <dbReference type="PROSITE-ProRule" id="PRU00182"/>
    </source>
</evidence>
<feature type="domain" description="RNA-binding S4" evidence="3">
    <location>
        <begin position="83"/>
        <end position="149"/>
    </location>
</feature>
<organism evidence="4">
    <name type="scientific">Picocystis salinarum</name>
    <dbReference type="NCBI Taxonomy" id="88271"/>
    <lineage>
        <taxon>Eukaryota</taxon>
        <taxon>Viridiplantae</taxon>
        <taxon>Chlorophyta</taxon>
        <taxon>Picocystophyceae</taxon>
        <taxon>Picocystales</taxon>
        <taxon>Picocystaceae</taxon>
        <taxon>Picocystis</taxon>
    </lineage>
</organism>
<keyword evidence="4" id="KW-0689">Ribosomal protein</keyword>